<keyword evidence="2" id="KW-1185">Reference proteome</keyword>
<protein>
    <recommendedName>
        <fullName evidence="3">Bacteriocin biosynthesis cyclodehydratase domain-containing protein</fullName>
    </recommendedName>
</protein>
<dbReference type="EMBL" id="BAAAZH010000001">
    <property type="protein sequence ID" value="GAA4109024.1"/>
    <property type="molecule type" value="Genomic_DNA"/>
</dbReference>
<comment type="caution">
    <text evidence="1">The sequence shown here is derived from an EMBL/GenBank/DDBJ whole genome shotgun (WGS) entry which is preliminary data.</text>
</comment>
<evidence type="ECO:0000313" key="2">
    <source>
        <dbReference type="Proteomes" id="UP001501495"/>
    </source>
</evidence>
<organism evidence="1 2">
    <name type="scientific">Nocardioides fonticola</name>
    <dbReference type="NCBI Taxonomy" id="450363"/>
    <lineage>
        <taxon>Bacteria</taxon>
        <taxon>Bacillati</taxon>
        <taxon>Actinomycetota</taxon>
        <taxon>Actinomycetes</taxon>
        <taxon>Propionibacteriales</taxon>
        <taxon>Nocardioidaceae</taxon>
        <taxon>Nocardioides</taxon>
    </lineage>
</organism>
<dbReference type="Proteomes" id="UP001501495">
    <property type="component" value="Unassembled WGS sequence"/>
</dbReference>
<evidence type="ECO:0008006" key="3">
    <source>
        <dbReference type="Google" id="ProtNLM"/>
    </source>
</evidence>
<reference evidence="2" key="1">
    <citation type="journal article" date="2019" name="Int. J. Syst. Evol. Microbiol.">
        <title>The Global Catalogue of Microorganisms (GCM) 10K type strain sequencing project: providing services to taxonomists for standard genome sequencing and annotation.</title>
        <authorList>
            <consortium name="The Broad Institute Genomics Platform"/>
            <consortium name="The Broad Institute Genome Sequencing Center for Infectious Disease"/>
            <person name="Wu L."/>
            <person name="Ma J."/>
        </authorList>
    </citation>
    <scope>NUCLEOTIDE SEQUENCE [LARGE SCALE GENOMIC DNA]</scope>
    <source>
        <strain evidence="2">JCM 16703</strain>
    </source>
</reference>
<sequence length="293" mass="30870">MLPAAPALAPGAVVVRRDAAWLEVRLGLRRVAVLPDRPEVRDVLDALREHRRPALGGPQTRVLDRLLAHDLVVDGALLGTDAADEVAITARGGLDAARRLAGRREASIAVRAAGGLDDLAEPARDALLRAGLAAAIVPAQADPVATDADPTLLLAHAATAAEEAAPWVAAGLEHLVVLIEPDGCVVGPYVHPGLTACLHCVLAHRTDRDPRWPLTAAQVARLRPAALRPDPALLQEALAIAAADLVRAVEGDVPLTWSSSRPVRMEGTAHPEDDARWLRHPACGCAWDAWPAD</sequence>
<dbReference type="RefSeq" id="WP_344731429.1">
    <property type="nucleotide sequence ID" value="NZ_BAAAZH010000001.1"/>
</dbReference>
<proteinExistence type="predicted"/>
<evidence type="ECO:0000313" key="1">
    <source>
        <dbReference type="EMBL" id="GAA4109024.1"/>
    </source>
</evidence>
<gene>
    <name evidence="1" type="ORF">GCM10022215_03120</name>
</gene>
<dbReference type="Gene3D" id="3.40.50.720">
    <property type="entry name" value="NAD(P)-binding Rossmann-like Domain"/>
    <property type="match status" value="1"/>
</dbReference>
<name>A0ABP7XA95_9ACTN</name>
<accession>A0ABP7XA95</accession>